<feature type="region of interest" description="Disordered" evidence="1">
    <location>
        <begin position="137"/>
        <end position="171"/>
    </location>
</feature>
<dbReference type="Gene3D" id="4.10.410.10">
    <property type="entry name" value="Pancreatic trypsin inhibitor Kunitz domain"/>
    <property type="match status" value="1"/>
</dbReference>
<accession>A0A3S5CTR8</accession>
<dbReference type="Proteomes" id="UP000784294">
    <property type="component" value="Unassembled WGS sequence"/>
</dbReference>
<evidence type="ECO:0000256" key="1">
    <source>
        <dbReference type="SAM" id="MobiDB-lite"/>
    </source>
</evidence>
<sequence length="458" mass="49011">MPPLNGEWLGNRFDKPAGLVLTTLACTDKHISRHSLIVLDSRQEQTPNRSVLSRHFRPSRHSFYYNTDLRRCEPFNYSPQCHLVALHGVRAPKLLVPSRNVFPNAAVCRSVCQDSWPYSSSGNPVVRTMVKVRRSLGHGPEMADDPADPSSPSDPSDPLDPSEPSDHSSGPMAATVAVAVGGRAMGKRRVCHVSAWQAWGPCQPIASRLNASPSPPSPPPPPPPGRRGPRGRCAAAAAVPDPRSGGDGDWPPTRPSAGPTLPTAGNDDSATGPTAPGNQPPEAEAARDVACSQTSPAPKKNRLSRLPDKRPSLSFSPITQHKCCRKAQSNDQHHHTPFIALEFARTTPPNLASSPSSSLTPPIETISTSPTTTTTRTTTTTIIIIIIITAIILIIIIIIIIIINFIILFNVGAAHLCPQRMHPPTCPSSVTWSLPKSVLLEACCVVKTVTSGGRAESK</sequence>
<feature type="transmembrane region" description="Helical" evidence="2">
    <location>
        <begin position="382"/>
        <end position="411"/>
    </location>
</feature>
<keyword evidence="4" id="KW-1185">Reference proteome</keyword>
<keyword evidence="2" id="KW-1133">Transmembrane helix</keyword>
<organism evidence="3 4">
    <name type="scientific">Protopolystoma xenopodis</name>
    <dbReference type="NCBI Taxonomy" id="117903"/>
    <lineage>
        <taxon>Eukaryota</taxon>
        <taxon>Metazoa</taxon>
        <taxon>Spiralia</taxon>
        <taxon>Lophotrochozoa</taxon>
        <taxon>Platyhelminthes</taxon>
        <taxon>Monogenea</taxon>
        <taxon>Polyopisthocotylea</taxon>
        <taxon>Polystomatidea</taxon>
        <taxon>Polystomatidae</taxon>
        <taxon>Protopolystoma</taxon>
    </lineage>
</organism>
<evidence type="ECO:0000313" key="4">
    <source>
        <dbReference type="Proteomes" id="UP000784294"/>
    </source>
</evidence>
<protein>
    <submittedName>
        <fullName evidence="3">Uncharacterized protein</fullName>
    </submittedName>
</protein>
<evidence type="ECO:0000313" key="3">
    <source>
        <dbReference type="EMBL" id="VEL36234.1"/>
    </source>
</evidence>
<name>A0A3S5CTR8_9PLAT</name>
<dbReference type="InterPro" id="IPR036880">
    <property type="entry name" value="Kunitz_BPTI_sf"/>
</dbReference>
<dbReference type="AlphaFoldDB" id="A0A3S5CTR8"/>
<feature type="compositionally biased region" description="Low complexity" evidence="1">
    <location>
        <begin position="231"/>
        <end position="243"/>
    </location>
</feature>
<comment type="caution">
    <text evidence="3">The sequence shown here is derived from an EMBL/GenBank/DDBJ whole genome shotgun (WGS) entry which is preliminary data.</text>
</comment>
<evidence type="ECO:0000256" key="2">
    <source>
        <dbReference type="SAM" id="Phobius"/>
    </source>
</evidence>
<keyword evidence="2" id="KW-0812">Transmembrane</keyword>
<proteinExistence type="predicted"/>
<feature type="compositionally biased region" description="Pro residues" evidence="1">
    <location>
        <begin position="213"/>
        <end position="226"/>
    </location>
</feature>
<feature type="region of interest" description="Disordered" evidence="1">
    <location>
        <begin position="206"/>
        <end position="317"/>
    </location>
</feature>
<keyword evidence="2" id="KW-0472">Membrane</keyword>
<dbReference type="EMBL" id="CAAALY010251729">
    <property type="protein sequence ID" value="VEL36234.1"/>
    <property type="molecule type" value="Genomic_DNA"/>
</dbReference>
<gene>
    <name evidence="3" type="ORF">PXEA_LOCUS29674</name>
</gene>
<feature type="region of interest" description="Disordered" evidence="1">
    <location>
        <begin position="350"/>
        <end position="372"/>
    </location>
</feature>
<reference evidence="3" key="1">
    <citation type="submission" date="2018-11" db="EMBL/GenBank/DDBJ databases">
        <authorList>
            <consortium name="Pathogen Informatics"/>
        </authorList>
    </citation>
    <scope>NUCLEOTIDE SEQUENCE</scope>
</reference>
<dbReference type="GO" id="GO:0004867">
    <property type="term" value="F:serine-type endopeptidase inhibitor activity"/>
    <property type="evidence" value="ECO:0007669"/>
    <property type="project" value="InterPro"/>
</dbReference>